<evidence type="ECO:0000259" key="4">
    <source>
        <dbReference type="SMART" id="SM00854"/>
    </source>
</evidence>
<keyword evidence="6" id="KW-1185">Reference proteome</keyword>
<evidence type="ECO:0000313" key="6">
    <source>
        <dbReference type="Proteomes" id="UP000660265"/>
    </source>
</evidence>
<feature type="region of interest" description="Disordered" evidence="2">
    <location>
        <begin position="27"/>
        <end position="58"/>
    </location>
</feature>
<dbReference type="SUPFAM" id="SSF56300">
    <property type="entry name" value="Metallo-dependent phosphatases"/>
    <property type="match status" value="1"/>
</dbReference>
<name>A0ABQ2EC44_9ACTN</name>
<comment type="caution">
    <text evidence="5">The sequence shown here is derived from an EMBL/GenBank/DDBJ whole genome shotgun (WGS) entry which is preliminary data.</text>
</comment>
<dbReference type="PANTHER" id="PTHR33393">
    <property type="entry name" value="POLYGLUTAMINE SYNTHESIS ACCESSORY PROTEIN RV0574C-RELATED"/>
    <property type="match status" value="1"/>
</dbReference>
<evidence type="ECO:0000256" key="3">
    <source>
        <dbReference type="SAM" id="SignalP"/>
    </source>
</evidence>
<proteinExistence type="inferred from homology"/>
<sequence>MTTRMRHGAVAAAALLLGTIAGCAGPGAPGTASDRPVRNGAGTGSSAGGDAGPQRGFTLVASGDVLPHDSVISRANVDAGGTGHDFVPMLAGVKPVVSAADVAICHMETVYGPDGGPFTGYPSFKSPPEIATALRATGYDSCSTASNHTLDAGADGITRTLGALDKAGVKHAGSARSAEEDTRPALLDAGGARIAQLAYTYDTNGNPLPAGQPWAVDIIDEEKIVADARAARAAGADVVVVSMHWGTEWQEAPDEKQLDLGRRLTASTTDGRPDIDLIIGTHVHVPQAYEKVNGTWIIYGMGDQIAGEMTNNAGRFDPRGTQGSIGRFTFAPPETEGERWPVTKAEFIPQTMDNNVGRVVNLARVRDDDPAGDDYRAARAAIEAAVLGRGAAKDGLTMGR</sequence>
<keyword evidence="5" id="KW-0449">Lipoprotein</keyword>
<dbReference type="InterPro" id="IPR052169">
    <property type="entry name" value="CW_Biosynth-Accessory"/>
</dbReference>
<keyword evidence="3" id="KW-0732">Signal</keyword>
<dbReference type="EMBL" id="BMMV01000010">
    <property type="protein sequence ID" value="GGK01393.1"/>
    <property type="molecule type" value="Genomic_DNA"/>
</dbReference>
<dbReference type="PROSITE" id="PS51257">
    <property type="entry name" value="PROKAR_LIPOPROTEIN"/>
    <property type="match status" value="1"/>
</dbReference>
<dbReference type="Proteomes" id="UP000660265">
    <property type="component" value="Unassembled WGS sequence"/>
</dbReference>
<feature type="signal peptide" evidence="3">
    <location>
        <begin position="1"/>
        <end position="24"/>
    </location>
</feature>
<feature type="domain" description="Capsule synthesis protein CapA" evidence="4">
    <location>
        <begin position="58"/>
        <end position="308"/>
    </location>
</feature>
<dbReference type="PANTHER" id="PTHR33393:SF13">
    <property type="entry name" value="PGA BIOSYNTHESIS PROTEIN CAPA"/>
    <property type="match status" value="1"/>
</dbReference>
<dbReference type="InterPro" id="IPR029052">
    <property type="entry name" value="Metallo-depent_PP-like"/>
</dbReference>
<organism evidence="5 6">
    <name type="scientific">Streptomyces camponoticapitis</name>
    <dbReference type="NCBI Taxonomy" id="1616125"/>
    <lineage>
        <taxon>Bacteria</taxon>
        <taxon>Bacillati</taxon>
        <taxon>Actinomycetota</taxon>
        <taxon>Actinomycetes</taxon>
        <taxon>Kitasatosporales</taxon>
        <taxon>Streptomycetaceae</taxon>
        <taxon>Streptomyces</taxon>
    </lineage>
</organism>
<dbReference type="CDD" id="cd07381">
    <property type="entry name" value="MPP_CapA"/>
    <property type="match status" value="1"/>
</dbReference>
<dbReference type="Pfam" id="PF09587">
    <property type="entry name" value="PGA_cap"/>
    <property type="match status" value="1"/>
</dbReference>
<accession>A0ABQ2EC44</accession>
<evidence type="ECO:0000256" key="2">
    <source>
        <dbReference type="SAM" id="MobiDB-lite"/>
    </source>
</evidence>
<feature type="compositionally biased region" description="Gly residues" evidence="2">
    <location>
        <begin position="41"/>
        <end position="51"/>
    </location>
</feature>
<gene>
    <name evidence="5" type="ORF">GCM10011583_36150</name>
</gene>
<dbReference type="Gene3D" id="3.60.21.10">
    <property type="match status" value="1"/>
</dbReference>
<dbReference type="InterPro" id="IPR019079">
    <property type="entry name" value="Capsule_synth_CapA"/>
</dbReference>
<feature type="chain" id="PRO_5046971133" evidence="3">
    <location>
        <begin position="25"/>
        <end position="400"/>
    </location>
</feature>
<dbReference type="SMART" id="SM00854">
    <property type="entry name" value="PGA_cap"/>
    <property type="match status" value="1"/>
</dbReference>
<evidence type="ECO:0000313" key="5">
    <source>
        <dbReference type="EMBL" id="GGK01393.1"/>
    </source>
</evidence>
<reference evidence="6" key="1">
    <citation type="journal article" date="2019" name="Int. J. Syst. Evol. Microbiol.">
        <title>The Global Catalogue of Microorganisms (GCM) 10K type strain sequencing project: providing services to taxonomists for standard genome sequencing and annotation.</title>
        <authorList>
            <consortium name="The Broad Institute Genomics Platform"/>
            <consortium name="The Broad Institute Genome Sequencing Center for Infectious Disease"/>
            <person name="Wu L."/>
            <person name="Ma J."/>
        </authorList>
    </citation>
    <scope>NUCLEOTIDE SEQUENCE [LARGE SCALE GENOMIC DNA]</scope>
    <source>
        <strain evidence="6">CGMCC 4.7275</strain>
    </source>
</reference>
<dbReference type="RefSeq" id="WP_189108489.1">
    <property type="nucleotide sequence ID" value="NZ_BMMV01000010.1"/>
</dbReference>
<evidence type="ECO:0000256" key="1">
    <source>
        <dbReference type="ARBA" id="ARBA00005662"/>
    </source>
</evidence>
<protein>
    <submittedName>
        <fullName evidence="5">Lipoprotein</fullName>
    </submittedName>
</protein>
<comment type="similarity">
    <text evidence="1">Belongs to the CapA family.</text>
</comment>